<dbReference type="GO" id="GO:0009432">
    <property type="term" value="P:SOS response"/>
    <property type="evidence" value="ECO:0007669"/>
    <property type="project" value="UniProtKB-KW"/>
</dbReference>
<name>A0A0B8R081_LACLL</name>
<dbReference type="SMART" id="SM00490">
    <property type="entry name" value="HELICc"/>
    <property type="match status" value="1"/>
</dbReference>
<dbReference type="InterPro" id="IPR014001">
    <property type="entry name" value="Helicase_ATP-bd"/>
</dbReference>
<dbReference type="Pfam" id="PF04851">
    <property type="entry name" value="ResIII"/>
    <property type="match status" value="1"/>
</dbReference>
<dbReference type="AlphaFoldDB" id="A0A0B8R081"/>
<dbReference type="PROSITE" id="PS51194">
    <property type="entry name" value="HELICASE_CTER"/>
    <property type="match status" value="1"/>
</dbReference>
<organism evidence="5 6">
    <name type="scientific">Lactococcus lactis subsp. lactis</name>
    <name type="common">Streptococcus lactis</name>
    <dbReference type="NCBI Taxonomy" id="1360"/>
    <lineage>
        <taxon>Bacteria</taxon>
        <taxon>Bacillati</taxon>
        <taxon>Bacillota</taxon>
        <taxon>Bacilli</taxon>
        <taxon>Lactobacillales</taxon>
        <taxon>Streptococcaceae</taxon>
        <taxon>Lactococcus</taxon>
    </lineage>
</organism>
<evidence type="ECO:0000313" key="5">
    <source>
        <dbReference type="EMBL" id="GAM80608.1"/>
    </source>
</evidence>
<keyword evidence="5" id="KW-0378">Hydrolase</keyword>
<evidence type="ECO:0000256" key="2">
    <source>
        <dbReference type="ARBA" id="ARBA00022840"/>
    </source>
</evidence>
<keyword evidence="3" id="KW-0238">DNA-binding</keyword>
<keyword evidence="5" id="KW-0347">Helicase</keyword>
<dbReference type="GO" id="GO:0003677">
    <property type="term" value="F:DNA binding"/>
    <property type="evidence" value="ECO:0007669"/>
    <property type="project" value="UniProtKB-KW"/>
</dbReference>
<dbReference type="Gene3D" id="3.40.50.300">
    <property type="entry name" value="P-loop containing nucleotide triphosphate hydrolases"/>
    <property type="match status" value="2"/>
</dbReference>
<keyword evidence="1" id="KW-0547">Nucleotide-binding</keyword>
<evidence type="ECO:0000256" key="1">
    <source>
        <dbReference type="ARBA" id="ARBA00022741"/>
    </source>
</evidence>
<dbReference type="PATRIC" id="fig|1360.96.peg.1696"/>
<dbReference type="InterPro" id="IPR001650">
    <property type="entry name" value="Helicase_C-like"/>
</dbReference>
<protein>
    <submittedName>
        <fullName evidence="5">Superfamily II DNA/RNA helicase required for DNA uptake</fullName>
    </submittedName>
</protein>
<dbReference type="InterPro" id="IPR027417">
    <property type="entry name" value="P-loop_NTPase"/>
</dbReference>
<dbReference type="GO" id="GO:0005524">
    <property type="term" value="F:ATP binding"/>
    <property type="evidence" value="ECO:0007669"/>
    <property type="project" value="UniProtKB-KW"/>
</dbReference>
<dbReference type="EMBL" id="BBSI01000023">
    <property type="protein sequence ID" value="GAM80608.1"/>
    <property type="molecule type" value="Genomic_DNA"/>
</dbReference>
<dbReference type="PANTHER" id="PTHR30580">
    <property type="entry name" value="PRIMOSOMAL PROTEIN N"/>
    <property type="match status" value="1"/>
</dbReference>
<proteinExistence type="predicted"/>
<dbReference type="Pfam" id="PF00271">
    <property type="entry name" value="Helicase_C"/>
    <property type="match status" value="1"/>
</dbReference>
<sequence>MSTNQEKLFGRLLLKNDILQLIKSTDKISVSKIFSNFLLEAKVNPNLGMTSISSNKIKCNRCGTVHIKNSVKLPIGVFYCPSCIQLGRVRSDEFLYFLPQKNFPKKSYINWSGKLTENQKSISNALCQEINSHQQIIVQAVTGAGKTEMIYQVIEQILESGGVVGLASPRIDVCLELHQRLSRDFSCKIPLLYHDGDNYFRAPLIIMTSHQLLRFKEAFDLLIIDEVDAFPFRDNEMLYFAAEKARKIEGNLIYLTATSTDKLEKDIKKQKLYPLFLPRRFHNFPLVVPKFFWKNKFDKKLIEQRNSGFPLLIFAAEIEFGQEFAKQLQLKFPKEKITSVASTTKDRLEIVKAFRNKEITILIATSILERGVTFPNVDVFVINSEHPNFTKSALIQMAGRVGRSPERPTGLVSFFHYGKSKAMCQAVREIKNRYHLISRITNSKRSWCS</sequence>
<dbReference type="GO" id="GO:0043138">
    <property type="term" value="F:3'-5' DNA helicase activity"/>
    <property type="evidence" value="ECO:0007669"/>
    <property type="project" value="TreeGrafter"/>
</dbReference>
<dbReference type="GO" id="GO:0006302">
    <property type="term" value="P:double-strand break repair"/>
    <property type="evidence" value="ECO:0007669"/>
    <property type="project" value="TreeGrafter"/>
</dbReference>
<gene>
    <name evidence="5" type="ORF">JCM5805K_1719</name>
</gene>
<reference evidence="5 6" key="1">
    <citation type="submission" date="2015-01" db="EMBL/GenBank/DDBJ databases">
        <title>Lactococcus lactis subsp.lactis JCM 5805 whole genome shotgun sequence.</title>
        <authorList>
            <person name="Fujii T."/>
            <person name="Tomita Y."/>
            <person name="Ikushima S."/>
            <person name="Fujiwara D."/>
        </authorList>
    </citation>
    <scope>NUCLEOTIDE SEQUENCE [LARGE SCALE GENOMIC DNA]</scope>
    <source>
        <strain evidence="5 6">JCM 5805</strain>
    </source>
</reference>
<evidence type="ECO:0000313" key="6">
    <source>
        <dbReference type="Proteomes" id="UP000031847"/>
    </source>
</evidence>
<evidence type="ECO:0000256" key="4">
    <source>
        <dbReference type="ARBA" id="ARBA00023236"/>
    </source>
</evidence>
<dbReference type="Proteomes" id="UP000031847">
    <property type="component" value="Unassembled WGS sequence"/>
</dbReference>
<keyword evidence="4" id="KW-0742">SOS response</keyword>
<dbReference type="RefSeq" id="WP_025017173.1">
    <property type="nucleotide sequence ID" value="NZ_BAABQR010000002.1"/>
</dbReference>
<accession>A0A0B8R081</accession>
<comment type="caution">
    <text evidence="5">The sequence shown here is derived from an EMBL/GenBank/DDBJ whole genome shotgun (WGS) entry which is preliminary data.</text>
</comment>
<keyword evidence="4" id="KW-0227">DNA damage</keyword>
<dbReference type="PROSITE" id="PS51192">
    <property type="entry name" value="HELICASE_ATP_BIND_1"/>
    <property type="match status" value="1"/>
</dbReference>
<keyword evidence="2" id="KW-0067">ATP-binding</keyword>
<dbReference type="CDD" id="cd17925">
    <property type="entry name" value="DEXDc_ComFA"/>
    <property type="match status" value="1"/>
</dbReference>
<evidence type="ECO:0000256" key="3">
    <source>
        <dbReference type="ARBA" id="ARBA00023125"/>
    </source>
</evidence>
<dbReference type="GO" id="GO:0016787">
    <property type="term" value="F:hydrolase activity"/>
    <property type="evidence" value="ECO:0007669"/>
    <property type="project" value="InterPro"/>
</dbReference>
<dbReference type="GO" id="GO:0006310">
    <property type="term" value="P:DNA recombination"/>
    <property type="evidence" value="ECO:0007669"/>
    <property type="project" value="TreeGrafter"/>
</dbReference>
<dbReference type="SUPFAM" id="SSF52540">
    <property type="entry name" value="P-loop containing nucleoside triphosphate hydrolases"/>
    <property type="match status" value="1"/>
</dbReference>
<dbReference type="GO" id="GO:0006270">
    <property type="term" value="P:DNA replication initiation"/>
    <property type="evidence" value="ECO:0007669"/>
    <property type="project" value="TreeGrafter"/>
</dbReference>
<dbReference type="InterPro" id="IPR006935">
    <property type="entry name" value="Helicase/UvrB_N"/>
</dbReference>
<dbReference type="SMART" id="SM00487">
    <property type="entry name" value="DEXDc"/>
    <property type="match status" value="1"/>
</dbReference>
<dbReference type="PANTHER" id="PTHR30580:SF1">
    <property type="entry name" value="COMF OPERON PROTEIN 1"/>
    <property type="match status" value="1"/>
</dbReference>